<sequence length="150" mass="17464">MKHLLAFILFSIALFNCKKKIENSKPKIQNIQQTQKISDATRNYTNFWKGEYHFEASNRDEAKTVFNITINSLENISVDVTEEGTTNKYSKLRAEELNPQKIKIKYDDSPDEMGIIYIEKSDDNYFISGNPIYFINPGNNEMPLQKLKDK</sequence>
<evidence type="ECO:0000313" key="1">
    <source>
        <dbReference type="EMBL" id="SMO90884.1"/>
    </source>
</evidence>
<name>A0A521F428_9FLAO</name>
<keyword evidence="2" id="KW-1185">Reference proteome</keyword>
<evidence type="ECO:0000313" key="2">
    <source>
        <dbReference type="Proteomes" id="UP000316916"/>
    </source>
</evidence>
<dbReference type="Gene3D" id="1.25.40.10">
    <property type="entry name" value="Tetratricopeptide repeat domain"/>
    <property type="match status" value="1"/>
</dbReference>
<organism evidence="1 2">
    <name type="scientific">Chryseobacterium rhizoplanae</name>
    <dbReference type="NCBI Taxonomy" id="1609531"/>
    <lineage>
        <taxon>Bacteria</taxon>
        <taxon>Pseudomonadati</taxon>
        <taxon>Bacteroidota</taxon>
        <taxon>Flavobacteriia</taxon>
        <taxon>Flavobacteriales</taxon>
        <taxon>Weeksellaceae</taxon>
        <taxon>Chryseobacterium group</taxon>
        <taxon>Chryseobacterium</taxon>
    </lineage>
</organism>
<dbReference type="InterPro" id="IPR011990">
    <property type="entry name" value="TPR-like_helical_dom_sf"/>
</dbReference>
<proteinExistence type="predicted"/>
<accession>A0A521F428</accession>
<protein>
    <submittedName>
        <fullName evidence="1">Uncharacterized protein</fullName>
    </submittedName>
</protein>
<gene>
    <name evidence="1" type="ORF">SAMN06265171_111105</name>
</gene>
<dbReference type="EMBL" id="FXTC01000011">
    <property type="protein sequence ID" value="SMO90884.1"/>
    <property type="molecule type" value="Genomic_DNA"/>
</dbReference>
<reference evidence="1 2" key="1">
    <citation type="submission" date="2017-05" db="EMBL/GenBank/DDBJ databases">
        <authorList>
            <person name="Varghese N."/>
            <person name="Submissions S."/>
        </authorList>
    </citation>
    <scope>NUCLEOTIDE SEQUENCE [LARGE SCALE GENOMIC DNA]</scope>
    <source>
        <strain evidence="1 2">DSM 29371</strain>
    </source>
</reference>
<dbReference type="RefSeq" id="WP_142719448.1">
    <property type="nucleotide sequence ID" value="NZ_FXTC01000011.1"/>
</dbReference>
<dbReference type="AlphaFoldDB" id="A0A521F428"/>
<dbReference type="Proteomes" id="UP000316916">
    <property type="component" value="Unassembled WGS sequence"/>
</dbReference>